<dbReference type="PANTHER" id="PTHR33116">
    <property type="entry name" value="REVERSE TRANSCRIPTASE ZINC-BINDING DOMAIN-CONTAINING PROTEIN-RELATED-RELATED"/>
    <property type="match status" value="1"/>
</dbReference>
<dbReference type="Proteomes" id="UP001151760">
    <property type="component" value="Unassembled WGS sequence"/>
</dbReference>
<protein>
    <submittedName>
        <fullName evidence="1">Uncharacterized protein</fullName>
    </submittedName>
</protein>
<reference evidence="1" key="1">
    <citation type="journal article" date="2022" name="Int. J. Mol. Sci.">
        <title>Draft Genome of Tanacetum Coccineum: Genomic Comparison of Closely Related Tanacetum-Family Plants.</title>
        <authorList>
            <person name="Yamashiro T."/>
            <person name="Shiraishi A."/>
            <person name="Nakayama K."/>
            <person name="Satake H."/>
        </authorList>
    </citation>
    <scope>NUCLEOTIDE SEQUENCE</scope>
</reference>
<gene>
    <name evidence="1" type="ORF">Tco_1081591</name>
</gene>
<dbReference type="EMBL" id="BQNB010020139">
    <property type="protein sequence ID" value="GJT92746.1"/>
    <property type="molecule type" value="Genomic_DNA"/>
</dbReference>
<sequence length="143" mass="15454">MIRAKLEDNTARLKKLVLLAEVSTASRARSQVIVGARDQAHSPVMVVPVPETTVQPLATMAQHQIPTEISWLGIRIYRRVDVDGILDALNEFYNSSDLKINVEKSNMYGVGVSLDEITNIAASTGCAAGNLPFNYLGITIGAS</sequence>
<keyword evidence="2" id="KW-1185">Reference proteome</keyword>
<accession>A0ABQ5HXU4</accession>
<organism evidence="1 2">
    <name type="scientific">Tanacetum coccineum</name>
    <dbReference type="NCBI Taxonomy" id="301880"/>
    <lineage>
        <taxon>Eukaryota</taxon>
        <taxon>Viridiplantae</taxon>
        <taxon>Streptophyta</taxon>
        <taxon>Embryophyta</taxon>
        <taxon>Tracheophyta</taxon>
        <taxon>Spermatophyta</taxon>
        <taxon>Magnoliopsida</taxon>
        <taxon>eudicotyledons</taxon>
        <taxon>Gunneridae</taxon>
        <taxon>Pentapetalae</taxon>
        <taxon>asterids</taxon>
        <taxon>campanulids</taxon>
        <taxon>Asterales</taxon>
        <taxon>Asteraceae</taxon>
        <taxon>Asteroideae</taxon>
        <taxon>Anthemideae</taxon>
        <taxon>Anthemidinae</taxon>
        <taxon>Tanacetum</taxon>
    </lineage>
</organism>
<proteinExistence type="predicted"/>
<dbReference type="PANTHER" id="PTHR33116:SF78">
    <property type="entry name" value="OS12G0587133 PROTEIN"/>
    <property type="match status" value="1"/>
</dbReference>
<evidence type="ECO:0000313" key="1">
    <source>
        <dbReference type="EMBL" id="GJT92746.1"/>
    </source>
</evidence>
<feature type="non-terminal residue" evidence="1">
    <location>
        <position position="143"/>
    </location>
</feature>
<comment type="caution">
    <text evidence="1">The sequence shown here is derived from an EMBL/GenBank/DDBJ whole genome shotgun (WGS) entry which is preliminary data.</text>
</comment>
<evidence type="ECO:0000313" key="2">
    <source>
        <dbReference type="Proteomes" id="UP001151760"/>
    </source>
</evidence>
<name>A0ABQ5HXU4_9ASTR</name>
<reference evidence="1" key="2">
    <citation type="submission" date="2022-01" db="EMBL/GenBank/DDBJ databases">
        <authorList>
            <person name="Yamashiro T."/>
            <person name="Shiraishi A."/>
            <person name="Satake H."/>
            <person name="Nakayama K."/>
        </authorList>
    </citation>
    <scope>NUCLEOTIDE SEQUENCE</scope>
</reference>